<name>A0A5B7E748_PORTR</name>
<dbReference type="EMBL" id="VSRR010002024">
    <property type="protein sequence ID" value="MPC29157.1"/>
    <property type="molecule type" value="Genomic_DNA"/>
</dbReference>
<dbReference type="Proteomes" id="UP000324222">
    <property type="component" value="Unassembled WGS sequence"/>
</dbReference>
<protein>
    <submittedName>
        <fullName evidence="1">Uncharacterized protein</fullName>
    </submittedName>
</protein>
<accession>A0A5B7E748</accession>
<gene>
    <name evidence="1" type="ORF">E2C01_022377</name>
</gene>
<reference evidence="1 2" key="1">
    <citation type="submission" date="2019-05" db="EMBL/GenBank/DDBJ databases">
        <title>Another draft genome of Portunus trituberculatus and its Hox gene families provides insights of decapod evolution.</title>
        <authorList>
            <person name="Jeong J.-H."/>
            <person name="Song I."/>
            <person name="Kim S."/>
            <person name="Choi T."/>
            <person name="Kim D."/>
            <person name="Ryu S."/>
            <person name="Kim W."/>
        </authorList>
    </citation>
    <scope>NUCLEOTIDE SEQUENCE [LARGE SCALE GENOMIC DNA]</scope>
    <source>
        <tissue evidence="1">Muscle</tissue>
    </source>
</reference>
<keyword evidence="2" id="KW-1185">Reference proteome</keyword>
<comment type="caution">
    <text evidence="1">The sequence shown here is derived from an EMBL/GenBank/DDBJ whole genome shotgun (WGS) entry which is preliminary data.</text>
</comment>
<organism evidence="1 2">
    <name type="scientific">Portunus trituberculatus</name>
    <name type="common">Swimming crab</name>
    <name type="synonym">Neptunus trituberculatus</name>
    <dbReference type="NCBI Taxonomy" id="210409"/>
    <lineage>
        <taxon>Eukaryota</taxon>
        <taxon>Metazoa</taxon>
        <taxon>Ecdysozoa</taxon>
        <taxon>Arthropoda</taxon>
        <taxon>Crustacea</taxon>
        <taxon>Multicrustacea</taxon>
        <taxon>Malacostraca</taxon>
        <taxon>Eumalacostraca</taxon>
        <taxon>Eucarida</taxon>
        <taxon>Decapoda</taxon>
        <taxon>Pleocyemata</taxon>
        <taxon>Brachyura</taxon>
        <taxon>Eubrachyura</taxon>
        <taxon>Portunoidea</taxon>
        <taxon>Portunidae</taxon>
        <taxon>Portuninae</taxon>
        <taxon>Portunus</taxon>
    </lineage>
</organism>
<proteinExistence type="predicted"/>
<evidence type="ECO:0000313" key="2">
    <source>
        <dbReference type="Proteomes" id="UP000324222"/>
    </source>
</evidence>
<dbReference type="AlphaFoldDB" id="A0A5B7E748"/>
<sequence length="97" mass="10904">MNGGRDEEEAPPIYIRGVRGSTLSLYHQHHHHTGYTHALPPPPIVCTNTSPRSSCLATPNHINFPSRILENSTTTTTTTSQYQGLSKIQYHKQKQHM</sequence>
<evidence type="ECO:0000313" key="1">
    <source>
        <dbReference type="EMBL" id="MPC29157.1"/>
    </source>
</evidence>